<keyword evidence="13" id="KW-0804">Transcription</keyword>
<evidence type="ECO:0000313" key="17">
    <source>
        <dbReference type="EMBL" id="AEB08706.1"/>
    </source>
</evidence>
<dbReference type="KEGG" id="dao:Desac_0827"/>
<dbReference type="SUPFAM" id="SSF47384">
    <property type="entry name" value="Homodimeric domain of signal transducing histidine kinase"/>
    <property type="match status" value="1"/>
</dbReference>
<reference evidence="17 18" key="1">
    <citation type="journal article" date="2011" name="Stand. Genomic Sci.">
        <title>Complete genome sequence of the acetate-degrading sulfate reducer Desulfobacca acetoxidans type strain (ASRB2).</title>
        <authorList>
            <person name="Goker M."/>
            <person name="Teshima H."/>
            <person name="Lapidus A."/>
            <person name="Nolan M."/>
            <person name="Lucas S."/>
            <person name="Hammon N."/>
            <person name="Deshpande S."/>
            <person name="Cheng J.F."/>
            <person name="Tapia R."/>
            <person name="Han C."/>
            <person name="Goodwin L."/>
            <person name="Pitluck S."/>
            <person name="Huntemann M."/>
            <person name="Liolios K."/>
            <person name="Ivanova N."/>
            <person name="Pagani I."/>
            <person name="Mavromatis K."/>
            <person name="Ovchinikova G."/>
            <person name="Pati A."/>
            <person name="Chen A."/>
            <person name="Palaniappan K."/>
            <person name="Land M."/>
            <person name="Hauser L."/>
            <person name="Brambilla E.M."/>
            <person name="Rohde M."/>
            <person name="Spring S."/>
            <person name="Detter J.C."/>
            <person name="Woyke T."/>
            <person name="Bristow J."/>
            <person name="Eisen J.A."/>
            <person name="Markowitz V."/>
            <person name="Hugenholtz P."/>
            <person name="Kyrpides N.C."/>
            <person name="Klenk H.P."/>
        </authorList>
    </citation>
    <scope>NUCLEOTIDE SEQUENCE [LARGE SCALE GENOMIC DNA]</scope>
    <source>
        <strain evidence="18">ATCC 700848 / DSM 11109 / ASRB2</strain>
    </source>
</reference>
<dbReference type="OrthoDB" id="5342753at2"/>
<dbReference type="SUPFAM" id="SSF55785">
    <property type="entry name" value="PYP-like sensor domain (PAS domain)"/>
    <property type="match status" value="1"/>
</dbReference>
<keyword evidence="12" id="KW-0472">Membrane</keyword>
<dbReference type="STRING" id="880072.Desac_0827"/>
<dbReference type="Pfam" id="PF00512">
    <property type="entry name" value="HisKA"/>
    <property type="match status" value="1"/>
</dbReference>
<dbReference type="CDD" id="cd00082">
    <property type="entry name" value="HisKA"/>
    <property type="match status" value="1"/>
</dbReference>
<dbReference type="InterPro" id="IPR036097">
    <property type="entry name" value="HisK_dim/P_sf"/>
</dbReference>
<dbReference type="InterPro" id="IPR005467">
    <property type="entry name" value="His_kinase_dom"/>
</dbReference>
<evidence type="ECO:0000256" key="7">
    <source>
        <dbReference type="ARBA" id="ARBA00022741"/>
    </source>
</evidence>
<keyword evidence="4" id="KW-1003">Cell membrane</keyword>
<keyword evidence="6" id="KW-0808">Transferase</keyword>
<comment type="subcellular location">
    <subcellularLocation>
        <location evidence="2">Cell membrane</location>
    </subcellularLocation>
</comment>
<dbReference type="PRINTS" id="PR00344">
    <property type="entry name" value="BCTRLSENSOR"/>
</dbReference>
<name>F2NGT5_DESAR</name>
<dbReference type="FunFam" id="3.40.50.2300:FF:000018">
    <property type="entry name" value="DNA-binding transcriptional regulator NtrC"/>
    <property type="match status" value="1"/>
</dbReference>
<evidence type="ECO:0000256" key="14">
    <source>
        <dbReference type="PROSITE-ProRule" id="PRU00169"/>
    </source>
</evidence>
<evidence type="ECO:0000256" key="5">
    <source>
        <dbReference type="ARBA" id="ARBA00022553"/>
    </source>
</evidence>
<dbReference type="Pfam" id="PF00989">
    <property type="entry name" value="PAS"/>
    <property type="match status" value="1"/>
</dbReference>
<dbReference type="Gene3D" id="3.30.450.20">
    <property type="entry name" value="PAS domain"/>
    <property type="match status" value="1"/>
</dbReference>
<dbReference type="AlphaFoldDB" id="F2NGT5"/>
<dbReference type="SMART" id="SM00387">
    <property type="entry name" value="HATPase_c"/>
    <property type="match status" value="1"/>
</dbReference>
<dbReference type="CDD" id="cd00130">
    <property type="entry name" value="PAS"/>
    <property type="match status" value="1"/>
</dbReference>
<dbReference type="eggNOG" id="COG5002">
    <property type="taxonomic scope" value="Bacteria"/>
</dbReference>
<evidence type="ECO:0000313" key="18">
    <source>
        <dbReference type="Proteomes" id="UP000000483"/>
    </source>
</evidence>
<proteinExistence type="predicted"/>
<evidence type="ECO:0000256" key="9">
    <source>
        <dbReference type="ARBA" id="ARBA00022840"/>
    </source>
</evidence>
<dbReference type="InterPro" id="IPR036890">
    <property type="entry name" value="HATPase_C_sf"/>
</dbReference>
<dbReference type="InterPro" id="IPR003594">
    <property type="entry name" value="HATPase_dom"/>
</dbReference>
<dbReference type="eggNOG" id="COG0784">
    <property type="taxonomic scope" value="Bacteria"/>
</dbReference>
<accession>F2NGT5</accession>
<dbReference type="InterPro" id="IPR003661">
    <property type="entry name" value="HisK_dim/P_dom"/>
</dbReference>
<dbReference type="InterPro" id="IPR035965">
    <property type="entry name" value="PAS-like_dom_sf"/>
</dbReference>
<comment type="catalytic activity">
    <reaction evidence="1">
        <text>ATP + protein L-histidine = ADP + protein N-phospho-L-histidine.</text>
        <dbReference type="EC" id="2.7.13.3"/>
    </reaction>
</comment>
<keyword evidence="9" id="KW-0067">ATP-binding</keyword>
<feature type="modified residue" description="4-aspartylphosphate" evidence="14">
    <location>
        <position position="55"/>
    </location>
</feature>
<dbReference type="Gene3D" id="3.40.50.2300">
    <property type="match status" value="1"/>
</dbReference>
<dbReference type="FunFam" id="3.30.565.10:FF:000023">
    <property type="entry name" value="PAS domain-containing sensor histidine kinase"/>
    <property type="match status" value="1"/>
</dbReference>
<gene>
    <name evidence="17" type="ordered locus">Desac_0827</name>
</gene>
<dbReference type="Pfam" id="PF02518">
    <property type="entry name" value="HATPase_c"/>
    <property type="match status" value="1"/>
</dbReference>
<keyword evidence="5 14" id="KW-0597">Phosphoprotein</keyword>
<dbReference type="PANTHER" id="PTHR43547:SF2">
    <property type="entry name" value="HYBRID SIGNAL TRANSDUCTION HISTIDINE KINASE C"/>
    <property type="match status" value="1"/>
</dbReference>
<keyword evidence="7" id="KW-0547">Nucleotide-binding</keyword>
<dbReference type="GO" id="GO:0006355">
    <property type="term" value="P:regulation of DNA-templated transcription"/>
    <property type="evidence" value="ECO:0007669"/>
    <property type="project" value="InterPro"/>
</dbReference>
<evidence type="ECO:0000256" key="11">
    <source>
        <dbReference type="ARBA" id="ARBA00023015"/>
    </source>
</evidence>
<dbReference type="InterPro" id="IPR011006">
    <property type="entry name" value="CheY-like_superfamily"/>
</dbReference>
<evidence type="ECO:0000256" key="6">
    <source>
        <dbReference type="ARBA" id="ARBA00022679"/>
    </source>
</evidence>
<dbReference type="SMART" id="SM00388">
    <property type="entry name" value="HisKA"/>
    <property type="match status" value="1"/>
</dbReference>
<dbReference type="Pfam" id="PF00072">
    <property type="entry name" value="Response_reg"/>
    <property type="match status" value="1"/>
</dbReference>
<dbReference type="GO" id="GO:0000155">
    <property type="term" value="F:phosphorelay sensor kinase activity"/>
    <property type="evidence" value="ECO:0007669"/>
    <property type="project" value="InterPro"/>
</dbReference>
<evidence type="ECO:0000259" key="15">
    <source>
        <dbReference type="PROSITE" id="PS50109"/>
    </source>
</evidence>
<evidence type="ECO:0000256" key="10">
    <source>
        <dbReference type="ARBA" id="ARBA00023012"/>
    </source>
</evidence>
<dbReference type="EC" id="2.7.13.3" evidence="3"/>
<dbReference type="InterPro" id="IPR013767">
    <property type="entry name" value="PAS_fold"/>
</dbReference>
<dbReference type="PROSITE" id="PS50109">
    <property type="entry name" value="HIS_KIN"/>
    <property type="match status" value="1"/>
</dbReference>
<evidence type="ECO:0000256" key="2">
    <source>
        <dbReference type="ARBA" id="ARBA00004236"/>
    </source>
</evidence>
<evidence type="ECO:0000256" key="8">
    <source>
        <dbReference type="ARBA" id="ARBA00022777"/>
    </source>
</evidence>
<evidence type="ECO:0000256" key="12">
    <source>
        <dbReference type="ARBA" id="ARBA00023136"/>
    </source>
</evidence>
<dbReference type="PANTHER" id="PTHR43547">
    <property type="entry name" value="TWO-COMPONENT HISTIDINE KINASE"/>
    <property type="match status" value="1"/>
</dbReference>
<reference evidence="18" key="2">
    <citation type="submission" date="2011-03" db="EMBL/GenBank/DDBJ databases">
        <title>The complete genome of Desulfobacca acetoxidans DSM 11109.</title>
        <authorList>
            <consortium name="US DOE Joint Genome Institute (JGI-PGF)"/>
            <person name="Lucas S."/>
            <person name="Copeland A."/>
            <person name="Lapidus A."/>
            <person name="Bruce D."/>
            <person name="Goodwin L."/>
            <person name="Pitluck S."/>
            <person name="Peters L."/>
            <person name="Kyrpides N."/>
            <person name="Mavromatis K."/>
            <person name="Ivanova N."/>
            <person name="Ovchinnikova G."/>
            <person name="Teshima H."/>
            <person name="Detter J.C."/>
            <person name="Han C."/>
            <person name="Land M."/>
            <person name="Hauser L."/>
            <person name="Markowitz V."/>
            <person name="Cheng J.-F."/>
            <person name="Hugenholtz P."/>
            <person name="Woyke T."/>
            <person name="Wu D."/>
            <person name="Spring S."/>
            <person name="Schueler E."/>
            <person name="Brambilla E."/>
            <person name="Klenk H.-P."/>
            <person name="Eisen J.A."/>
        </authorList>
    </citation>
    <scope>NUCLEOTIDE SEQUENCE [LARGE SCALE GENOMIC DNA]</scope>
    <source>
        <strain evidence="18">ATCC 700848 / DSM 11109 / ASRB2</strain>
    </source>
</reference>
<evidence type="ECO:0000256" key="3">
    <source>
        <dbReference type="ARBA" id="ARBA00012438"/>
    </source>
</evidence>
<feature type="domain" description="Response regulatory" evidence="16">
    <location>
        <begin position="6"/>
        <end position="120"/>
    </location>
</feature>
<dbReference type="Proteomes" id="UP000000483">
    <property type="component" value="Chromosome"/>
</dbReference>
<dbReference type="InterPro" id="IPR000014">
    <property type="entry name" value="PAS"/>
</dbReference>
<keyword evidence="18" id="KW-1185">Reference proteome</keyword>
<dbReference type="InterPro" id="IPR001789">
    <property type="entry name" value="Sig_transdc_resp-reg_receiver"/>
</dbReference>
<dbReference type="Gene3D" id="1.10.287.130">
    <property type="match status" value="1"/>
</dbReference>
<feature type="domain" description="Histidine kinase" evidence="15">
    <location>
        <begin position="272"/>
        <end position="491"/>
    </location>
</feature>
<dbReference type="InterPro" id="IPR004358">
    <property type="entry name" value="Sig_transdc_His_kin-like_C"/>
</dbReference>
<protein>
    <recommendedName>
        <fullName evidence="3">histidine kinase</fullName>
        <ecNumber evidence="3">2.7.13.3</ecNumber>
    </recommendedName>
</protein>
<sequence length="501" mass="55442">MSEPYTILVVDDEKVIRDGCALILQPEGYQVATAANGQEALEILRTEPINLVLCDLKMPVMGALEVLEVAGTHYPEVPIIIITGHGTVANAVECMQKGAYDFVTKPFRVDHLTLVVKRVLEKQKLERQARELREEQARNLYTLASEQSRLHTIINCMADGVLVTNRDLEVVLCNPALMRLLELSTPPPQPGPLSFYLDDTSLKEAIYTLLTAPEQDNITYISQELRKGRAYLRALSAPFYGPDLQLLGVVTVFHDITGFKELDEMKNEFVQMVSHELRAPLSAIKMQHTVILDGLAGDLTEKQRELLVRAHAKIQGLLDLINELLNVARMEAGYCQLEQVPLSLGGVLTDLVELLQTKAANQKIVLQLITPPDLPLIQADRRSMEEVFMNLLCNAINYSPNGGNVKISAVSHSEYLEVLVSDTGVGLEPEEIPKIFDKFYRAKHPQTRQVIGTGLGLAIVKNLIEAHRGSIQVESQPGVGTTFRVLLPTVSSGQGSDFVRS</sequence>
<evidence type="ECO:0000256" key="4">
    <source>
        <dbReference type="ARBA" id="ARBA00022475"/>
    </source>
</evidence>
<organism evidence="17 18">
    <name type="scientific">Desulfobacca acetoxidans (strain ATCC 700848 / DSM 11109 / ASRB2)</name>
    <dbReference type="NCBI Taxonomy" id="880072"/>
    <lineage>
        <taxon>Bacteria</taxon>
        <taxon>Pseudomonadati</taxon>
        <taxon>Thermodesulfobacteriota</taxon>
        <taxon>Desulfobaccia</taxon>
        <taxon>Desulfobaccales</taxon>
        <taxon>Desulfobaccaceae</taxon>
        <taxon>Desulfobacca</taxon>
    </lineage>
</organism>
<dbReference type="HOGENOM" id="CLU_000445_114_72_7"/>
<keyword evidence="11" id="KW-0805">Transcription regulation</keyword>
<dbReference type="GO" id="GO:0005524">
    <property type="term" value="F:ATP binding"/>
    <property type="evidence" value="ECO:0007669"/>
    <property type="project" value="UniProtKB-KW"/>
</dbReference>
<evidence type="ECO:0000259" key="16">
    <source>
        <dbReference type="PROSITE" id="PS50110"/>
    </source>
</evidence>
<keyword evidence="10" id="KW-0902">Two-component regulatory system</keyword>
<dbReference type="Gene3D" id="3.30.565.10">
    <property type="entry name" value="Histidine kinase-like ATPase, C-terminal domain"/>
    <property type="match status" value="1"/>
</dbReference>
<dbReference type="RefSeq" id="WP_013705819.1">
    <property type="nucleotide sequence ID" value="NC_015388.1"/>
</dbReference>
<evidence type="ECO:0000256" key="1">
    <source>
        <dbReference type="ARBA" id="ARBA00000085"/>
    </source>
</evidence>
<dbReference type="GO" id="GO:0005886">
    <property type="term" value="C:plasma membrane"/>
    <property type="evidence" value="ECO:0007669"/>
    <property type="project" value="UniProtKB-SubCell"/>
</dbReference>
<dbReference type="PROSITE" id="PS50110">
    <property type="entry name" value="RESPONSE_REGULATORY"/>
    <property type="match status" value="1"/>
</dbReference>
<keyword evidence="8 17" id="KW-0418">Kinase</keyword>
<dbReference type="SUPFAM" id="SSF52172">
    <property type="entry name" value="CheY-like"/>
    <property type="match status" value="1"/>
</dbReference>
<dbReference type="SMART" id="SM00448">
    <property type="entry name" value="REC"/>
    <property type="match status" value="1"/>
</dbReference>
<dbReference type="SUPFAM" id="SSF55874">
    <property type="entry name" value="ATPase domain of HSP90 chaperone/DNA topoisomerase II/histidine kinase"/>
    <property type="match status" value="1"/>
</dbReference>
<evidence type="ECO:0000256" key="13">
    <source>
        <dbReference type="ARBA" id="ARBA00023163"/>
    </source>
</evidence>
<dbReference type="EMBL" id="CP002629">
    <property type="protein sequence ID" value="AEB08706.1"/>
    <property type="molecule type" value="Genomic_DNA"/>
</dbReference>